<dbReference type="Proteomes" id="UP000887566">
    <property type="component" value="Unplaced"/>
</dbReference>
<dbReference type="Gene3D" id="1.25.10.10">
    <property type="entry name" value="Leucine-rich Repeat Variant"/>
    <property type="match status" value="1"/>
</dbReference>
<dbReference type="AlphaFoldDB" id="A0A914V587"/>
<dbReference type="InterPro" id="IPR011989">
    <property type="entry name" value="ARM-like"/>
</dbReference>
<protein>
    <submittedName>
        <fullName evidence="2">Uncharacterized protein</fullName>
    </submittedName>
</protein>
<sequence>MNSNFMTQLPQYQLKSLVKQITHEKGAVTKEQRLNACEQLQKVLLELHDSRNMNCDPRSMLFELDVLFCTRISYDVKKAVAACIGTIGYIMAYKFKDFLTWLMENVRRAGEKQEDVKALYLRSLSTTFDLDKRQRRLDDESISATMTEVRTIMETNDYASILLPLLDISSTIADVYPIIFKPSFEDIVDVIIGWYVDIEQPSEVFEQCESTIKSFRRFWLQNISVGKELLKHFLDDAEGYVEEVRESKKTDTAPEDALLKSAALLRALTTILVAMGSDLTAIQLMQFIDEAILPRLVRCVDGTINVTYLEAADVLAAVAECVGAAIEVSRSTSTVQSGFDLIVRILLEAQLSPSNLVAVIQFFTKMIEKLPAEAIASQMERMIGPS</sequence>
<dbReference type="SUPFAM" id="SSF48371">
    <property type="entry name" value="ARM repeat"/>
    <property type="match status" value="1"/>
</dbReference>
<accession>A0A914V587</accession>
<evidence type="ECO:0000313" key="2">
    <source>
        <dbReference type="WBParaSite" id="PSAMB.scaffold1473size31085.g13252.t1"/>
    </source>
</evidence>
<name>A0A914V587_9BILA</name>
<evidence type="ECO:0000313" key="1">
    <source>
        <dbReference type="Proteomes" id="UP000887566"/>
    </source>
</evidence>
<organism evidence="1 2">
    <name type="scientific">Plectus sambesii</name>
    <dbReference type="NCBI Taxonomy" id="2011161"/>
    <lineage>
        <taxon>Eukaryota</taxon>
        <taxon>Metazoa</taxon>
        <taxon>Ecdysozoa</taxon>
        <taxon>Nematoda</taxon>
        <taxon>Chromadorea</taxon>
        <taxon>Plectida</taxon>
        <taxon>Plectina</taxon>
        <taxon>Plectoidea</taxon>
        <taxon>Plectidae</taxon>
        <taxon>Plectus</taxon>
    </lineage>
</organism>
<dbReference type="WBParaSite" id="PSAMB.scaffold1473size31085.g13252.t1">
    <property type="protein sequence ID" value="PSAMB.scaffold1473size31085.g13252.t1"/>
    <property type="gene ID" value="PSAMB.scaffold1473size31085.g13252"/>
</dbReference>
<keyword evidence="1" id="KW-1185">Reference proteome</keyword>
<reference evidence="2" key="1">
    <citation type="submission" date="2022-11" db="UniProtKB">
        <authorList>
            <consortium name="WormBaseParasite"/>
        </authorList>
    </citation>
    <scope>IDENTIFICATION</scope>
</reference>
<dbReference type="InterPro" id="IPR016024">
    <property type="entry name" value="ARM-type_fold"/>
</dbReference>
<proteinExistence type="predicted"/>